<name>A0A7W7Y647_9BACT</name>
<protein>
    <recommendedName>
        <fullName evidence="13">Riboflavin biosynthesis protein RibD</fullName>
    </recommendedName>
    <domain>
        <recommendedName>
            <fullName evidence="13">Diaminohydroxyphosphoribosylaminopyrimidine deaminase</fullName>
            <shortName evidence="13">DRAP deaminase</shortName>
            <ecNumber evidence="13">3.5.4.26</ecNumber>
        </recommendedName>
        <alternativeName>
            <fullName evidence="13">Riboflavin-specific deaminase</fullName>
        </alternativeName>
    </domain>
    <domain>
        <recommendedName>
            <fullName evidence="13">5-amino-6-(5-phosphoribosylamino)uracil reductase</fullName>
            <ecNumber evidence="13">1.1.1.193</ecNumber>
        </recommendedName>
        <alternativeName>
            <fullName evidence="13">HTP reductase</fullName>
        </alternativeName>
    </domain>
</protein>
<comment type="catalytic activity">
    <reaction evidence="13">
        <text>2,5-diamino-6-hydroxy-4-(5-phosphoribosylamino)-pyrimidine + H2O + H(+) = 5-amino-6-(5-phospho-D-ribosylamino)uracil + NH4(+)</text>
        <dbReference type="Rhea" id="RHEA:21868"/>
        <dbReference type="ChEBI" id="CHEBI:15377"/>
        <dbReference type="ChEBI" id="CHEBI:15378"/>
        <dbReference type="ChEBI" id="CHEBI:28938"/>
        <dbReference type="ChEBI" id="CHEBI:58453"/>
        <dbReference type="ChEBI" id="CHEBI:58614"/>
        <dbReference type="EC" id="3.5.4.26"/>
    </reaction>
</comment>
<dbReference type="GO" id="GO:0008703">
    <property type="term" value="F:5-amino-6-(5-phosphoribosylamino)uracil reductase activity"/>
    <property type="evidence" value="ECO:0007669"/>
    <property type="project" value="UniProtKB-EC"/>
</dbReference>
<dbReference type="Gene3D" id="3.40.430.10">
    <property type="entry name" value="Dihydrofolate Reductase, subunit A"/>
    <property type="match status" value="1"/>
</dbReference>
<evidence type="ECO:0000256" key="9">
    <source>
        <dbReference type="ARBA" id="ARBA00022833"/>
    </source>
</evidence>
<dbReference type="Gene3D" id="3.40.140.10">
    <property type="entry name" value="Cytidine Deaminase, domain 2"/>
    <property type="match status" value="1"/>
</dbReference>
<dbReference type="SUPFAM" id="SSF53927">
    <property type="entry name" value="Cytidine deaminase-like"/>
    <property type="match status" value="1"/>
</dbReference>
<evidence type="ECO:0000256" key="4">
    <source>
        <dbReference type="ARBA" id="ARBA00005259"/>
    </source>
</evidence>
<evidence type="ECO:0000256" key="14">
    <source>
        <dbReference type="PIRSR" id="PIRSR006769-1"/>
    </source>
</evidence>
<evidence type="ECO:0000256" key="5">
    <source>
        <dbReference type="ARBA" id="ARBA00007417"/>
    </source>
</evidence>
<dbReference type="InterPro" id="IPR024072">
    <property type="entry name" value="DHFR-like_dom_sf"/>
</dbReference>
<dbReference type="FunFam" id="3.40.140.10:FF:000025">
    <property type="entry name" value="Riboflavin biosynthesis protein RibD"/>
    <property type="match status" value="1"/>
</dbReference>
<dbReference type="InterPro" id="IPR016193">
    <property type="entry name" value="Cytidine_deaminase-like"/>
</dbReference>
<comment type="pathway">
    <text evidence="2 13">Cofactor biosynthesis; riboflavin biosynthesis; 5-amino-6-(D-ribitylamino)uracil from GTP: step 2/4.</text>
</comment>
<dbReference type="InterPro" id="IPR011549">
    <property type="entry name" value="RibD_C"/>
</dbReference>
<keyword evidence="12" id="KW-0511">Multifunctional enzyme</keyword>
<dbReference type="PROSITE" id="PS00903">
    <property type="entry name" value="CYT_DCMP_DEAMINASES_1"/>
    <property type="match status" value="1"/>
</dbReference>
<evidence type="ECO:0000256" key="6">
    <source>
        <dbReference type="ARBA" id="ARBA00022619"/>
    </source>
</evidence>
<dbReference type="PANTHER" id="PTHR38011">
    <property type="entry name" value="DIHYDROFOLATE REDUCTASE FAMILY PROTEIN (AFU_ORTHOLOGUE AFUA_8G06820)"/>
    <property type="match status" value="1"/>
</dbReference>
<evidence type="ECO:0000256" key="1">
    <source>
        <dbReference type="ARBA" id="ARBA00002151"/>
    </source>
</evidence>
<comment type="similarity">
    <text evidence="4 13">In the N-terminal section; belongs to the cytidine and deoxycytidylate deaminase family.</text>
</comment>
<dbReference type="InterPro" id="IPR016192">
    <property type="entry name" value="APOBEC/CMP_deaminase_Zn-bd"/>
</dbReference>
<reference evidence="18 19" key="1">
    <citation type="submission" date="2020-08" db="EMBL/GenBank/DDBJ databases">
        <title>Genomic Encyclopedia of Type Strains, Phase IV (KMG-IV): sequencing the most valuable type-strain genomes for metagenomic binning, comparative biology and taxonomic classification.</title>
        <authorList>
            <person name="Goeker M."/>
        </authorList>
    </citation>
    <scope>NUCLEOTIDE SEQUENCE [LARGE SCALE GENOMIC DNA]</scope>
    <source>
        <strain evidence="18 19">DSM 22071</strain>
    </source>
</reference>
<comment type="similarity">
    <text evidence="5 13">In the C-terminal section; belongs to the HTP reductase family.</text>
</comment>
<dbReference type="EC" id="3.5.4.26" evidence="13"/>
<dbReference type="GO" id="GO:0050661">
    <property type="term" value="F:NADP binding"/>
    <property type="evidence" value="ECO:0007669"/>
    <property type="project" value="InterPro"/>
</dbReference>
<evidence type="ECO:0000313" key="19">
    <source>
        <dbReference type="Proteomes" id="UP000528322"/>
    </source>
</evidence>
<keyword evidence="19" id="KW-1185">Reference proteome</keyword>
<dbReference type="PANTHER" id="PTHR38011:SF7">
    <property type="entry name" value="2,5-DIAMINO-6-RIBOSYLAMINO-4(3H)-PYRIMIDINONE 5'-PHOSPHATE REDUCTASE"/>
    <property type="match status" value="1"/>
</dbReference>
<dbReference type="InterPro" id="IPR004794">
    <property type="entry name" value="Eubact_RibD"/>
</dbReference>
<comment type="catalytic activity">
    <reaction evidence="13">
        <text>5-amino-6-(5-phospho-D-ribitylamino)uracil + NADP(+) = 5-amino-6-(5-phospho-D-ribosylamino)uracil + NADPH + H(+)</text>
        <dbReference type="Rhea" id="RHEA:17845"/>
        <dbReference type="ChEBI" id="CHEBI:15378"/>
        <dbReference type="ChEBI" id="CHEBI:57783"/>
        <dbReference type="ChEBI" id="CHEBI:58349"/>
        <dbReference type="ChEBI" id="CHEBI:58421"/>
        <dbReference type="ChEBI" id="CHEBI:58453"/>
        <dbReference type="EC" id="1.1.1.193"/>
    </reaction>
</comment>
<feature type="binding site" evidence="15">
    <location>
        <position position="201"/>
    </location>
    <ligand>
        <name>NADP(+)</name>
        <dbReference type="ChEBI" id="CHEBI:58349"/>
    </ligand>
</feature>
<feature type="binding site" evidence="15">
    <location>
        <position position="212"/>
    </location>
    <ligand>
        <name>substrate</name>
    </ligand>
</feature>
<feature type="binding site" evidence="15">
    <location>
        <position position="209"/>
    </location>
    <ligand>
        <name>substrate</name>
    </ligand>
</feature>
<dbReference type="PIRSF" id="PIRSF006769">
    <property type="entry name" value="RibD"/>
    <property type="match status" value="1"/>
</dbReference>
<evidence type="ECO:0000256" key="2">
    <source>
        <dbReference type="ARBA" id="ARBA00004882"/>
    </source>
</evidence>
<accession>A0A7W7Y647</accession>
<feature type="binding site" evidence="15">
    <location>
        <position position="305"/>
    </location>
    <ligand>
        <name>substrate</name>
    </ligand>
</feature>
<evidence type="ECO:0000256" key="3">
    <source>
        <dbReference type="ARBA" id="ARBA00004910"/>
    </source>
</evidence>
<dbReference type="InterPro" id="IPR002125">
    <property type="entry name" value="CMP_dCMP_dom"/>
</dbReference>
<dbReference type="Pfam" id="PF01872">
    <property type="entry name" value="RibD_C"/>
    <property type="match status" value="1"/>
</dbReference>
<evidence type="ECO:0000256" key="8">
    <source>
        <dbReference type="ARBA" id="ARBA00022801"/>
    </source>
</evidence>
<keyword evidence="8 13" id="KW-0378">Hydrolase</keyword>
<feature type="binding site" evidence="16">
    <location>
        <position position="89"/>
    </location>
    <ligand>
        <name>Zn(2+)</name>
        <dbReference type="ChEBI" id="CHEBI:29105"/>
        <note>catalytic</note>
    </ligand>
</feature>
<evidence type="ECO:0000256" key="7">
    <source>
        <dbReference type="ARBA" id="ARBA00022723"/>
    </source>
</evidence>
<feature type="binding site" evidence="16">
    <location>
        <position position="55"/>
    </location>
    <ligand>
        <name>Zn(2+)</name>
        <dbReference type="ChEBI" id="CHEBI:29105"/>
        <note>catalytic</note>
    </ligand>
</feature>
<organism evidence="18 19">
    <name type="scientific">Desulfurispira natronophila</name>
    <dbReference type="NCBI Taxonomy" id="682562"/>
    <lineage>
        <taxon>Bacteria</taxon>
        <taxon>Pseudomonadati</taxon>
        <taxon>Chrysiogenota</taxon>
        <taxon>Chrysiogenia</taxon>
        <taxon>Chrysiogenales</taxon>
        <taxon>Chrysiogenaceae</taxon>
        <taxon>Desulfurispira</taxon>
    </lineage>
</organism>
<proteinExistence type="inferred from homology"/>
<evidence type="ECO:0000256" key="16">
    <source>
        <dbReference type="PIRSR" id="PIRSR006769-3"/>
    </source>
</evidence>
<keyword evidence="7 13" id="KW-0479">Metal-binding</keyword>
<keyword evidence="9 13" id="KW-0862">Zinc</keyword>
<dbReference type="RefSeq" id="WP_183733990.1">
    <property type="nucleotide sequence ID" value="NZ_JACHID010000017.1"/>
</dbReference>
<feature type="binding site" evidence="15">
    <location>
        <position position="173"/>
    </location>
    <ligand>
        <name>substrate</name>
    </ligand>
</feature>
<dbReference type="EC" id="1.1.1.193" evidence="13"/>
<dbReference type="Proteomes" id="UP000528322">
    <property type="component" value="Unassembled WGS sequence"/>
</dbReference>
<sequence>MNQYQPHEHYMRLALDLARKGQGYTSPNPMVGALVVADSGAVVGQGYHQRAGGPHAEVHALQEAGAKAHNATLYVTLEPCCVHGKTPPCTTAIMEAGVRRVVYATQDPNPAVAGRGKETLERAGIEVLTGILDAESAHLNRHFNKHIVHRTPYITMKTAITLDGKMAVASGASRWVTGEQARRDGHRLRGEHEAIAVGIGTVLADDPLLSCRHGYENIYRHPHVIVFDSSLRIPRNAALLRQQEVQRKVIVVTDQTMADTSSAKRLQEWGAQLVFLPRSANNKLPLPRAMELLYRDHGITSILVEGGAALTSSILRAGLEDEHVIYMAPKLFGAEGMTWTGALGVDTPDNALALEFVSVHTIGKDLRIEARRTRGKQI</sequence>
<dbReference type="CDD" id="cd01284">
    <property type="entry name" value="Riboflavin_deaminase-reductase"/>
    <property type="match status" value="1"/>
</dbReference>
<comment type="caution">
    <text evidence="18">The sequence shown here is derived from an EMBL/GenBank/DDBJ whole genome shotgun (WGS) entry which is preliminary data.</text>
</comment>
<comment type="pathway">
    <text evidence="3 13">Cofactor biosynthesis; riboflavin biosynthesis; 5-amino-6-(D-ribitylamino)uracil from GTP: step 3/4.</text>
</comment>
<keyword evidence="10 13" id="KW-0521">NADP</keyword>
<evidence type="ECO:0000256" key="13">
    <source>
        <dbReference type="PIRNR" id="PIRNR006769"/>
    </source>
</evidence>
<dbReference type="UniPathway" id="UPA00275">
    <property type="reaction ID" value="UER00401"/>
</dbReference>
<evidence type="ECO:0000259" key="17">
    <source>
        <dbReference type="PROSITE" id="PS51747"/>
    </source>
</evidence>
<dbReference type="GO" id="GO:0009231">
    <property type="term" value="P:riboflavin biosynthetic process"/>
    <property type="evidence" value="ECO:0007669"/>
    <property type="project" value="UniProtKB-UniPathway"/>
</dbReference>
<dbReference type="AlphaFoldDB" id="A0A7W7Y647"/>
<dbReference type="InterPro" id="IPR002734">
    <property type="entry name" value="RibDG_C"/>
</dbReference>
<feature type="binding site" evidence="15">
    <location>
        <position position="175"/>
    </location>
    <ligand>
        <name>NADP(+)</name>
        <dbReference type="ChEBI" id="CHEBI:58349"/>
    </ligand>
</feature>
<dbReference type="GO" id="GO:0008270">
    <property type="term" value="F:zinc ion binding"/>
    <property type="evidence" value="ECO:0007669"/>
    <property type="project" value="InterPro"/>
</dbReference>
<feature type="binding site" evidence="15">
    <location>
        <begin position="307"/>
        <end position="313"/>
    </location>
    <ligand>
        <name>NADP(+)</name>
        <dbReference type="ChEBI" id="CHEBI:58349"/>
    </ligand>
</feature>
<evidence type="ECO:0000313" key="18">
    <source>
        <dbReference type="EMBL" id="MBB5022798.1"/>
    </source>
</evidence>
<comment type="function">
    <text evidence="1 13">Converts 2,5-diamino-6-(ribosylamino)-4(3h)-pyrimidinone 5'-phosphate into 5-amino-6-(ribosylamino)-2,4(1h,3h)-pyrimidinedione 5'-phosphate.</text>
</comment>
<feature type="binding site" evidence="16">
    <location>
        <position position="80"/>
    </location>
    <ligand>
        <name>Zn(2+)</name>
        <dbReference type="ChEBI" id="CHEBI:29105"/>
        <note>catalytic</note>
    </ligand>
</feature>
<dbReference type="NCBIfam" id="TIGR00326">
    <property type="entry name" value="eubact_ribD"/>
    <property type="match status" value="1"/>
</dbReference>
<dbReference type="GO" id="GO:0008835">
    <property type="term" value="F:diaminohydroxyphosphoribosylaminopyrimidine deaminase activity"/>
    <property type="evidence" value="ECO:0007669"/>
    <property type="project" value="UniProtKB-EC"/>
</dbReference>
<dbReference type="InterPro" id="IPR050765">
    <property type="entry name" value="Riboflavin_Biosynth_HTPR"/>
</dbReference>
<feature type="binding site" evidence="15">
    <location>
        <position position="189"/>
    </location>
    <ligand>
        <name>substrate</name>
    </ligand>
</feature>
<feature type="binding site" evidence="15">
    <location>
        <position position="229"/>
    </location>
    <ligand>
        <name>NADP(+)</name>
        <dbReference type="ChEBI" id="CHEBI:58349"/>
    </ligand>
</feature>
<dbReference type="EMBL" id="JACHID010000017">
    <property type="protein sequence ID" value="MBB5022798.1"/>
    <property type="molecule type" value="Genomic_DNA"/>
</dbReference>
<feature type="active site" description="Proton donor" evidence="14">
    <location>
        <position position="57"/>
    </location>
</feature>
<keyword evidence="6 13" id="KW-0686">Riboflavin biosynthesis</keyword>
<evidence type="ECO:0000256" key="10">
    <source>
        <dbReference type="ARBA" id="ARBA00022857"/>
    </source>
</evidence>
<feature type="domain" description="CMP/dCMP-type deaminase" evidence="17">
    <location>
        <begin position="5"/>
        <end position="128"/>
    </location>
</feature>
<gene>
    <name evidence="18" type="ORF">HNR37_002145</name>
</gene>
<dbReference type="Pfam" id="PF00383">
    <property type="entry name" value="dCMP_cyt_deam_1"/>
    <property type="match status" value="1"/>
</dbReference>
<dbReference type="PROSITE" id="PS51747">
    <property type="entry name" value="CYT_DCMP_DEAMINASES_2"/>
    <property type="match status" value="1"/>
</dbReference>
<dbReference type="NCBIfam" id="TIGR00227">
    <property type="entry name" value="ribD_Cterm"/>
    <property type="match status" value="1"/>
</dbReference>
<evidence type="ECO:0000256" key="11">
    <source>
        <dbReference type="ARBA" id="ARBA00023002"/>
    </source>
</evidence>
<dbReference type="SUPFAM" id="SSF53597">
    <property type="entry name" value="Dihydrofolate reductase-like"/>
    <property type="match status" value="1"/>
</dbReference>
<evidence type="ECO:0000256" key="12">
    <source>
        <dbReference type="ARBA" id="ARBA00023268"/>
    </source>
</evidence>
<comment type="cofactor">
    <cofactor evidence="13 16">
        <name>Zn(2+)</name>
        <dbReference type="ChEBI" id="CHEBI:29105"/>
    </cofactor>
    <text evidence="13 16">Binds 1 zinc ion.</text>
</comment>
<evidence type="ECO:0000256" key="15">
    <source>
        <dbReference type="PIRSR" id="PIRSR006769-2"/>
    </source>
</evidence>
<feature type="binding site" evidence="15">
    <location>
        <position position="159"/>
    </location>
    <ligand>
        <name>NADP(+)</name>
        <dbReference type="ChEBI" id="CHEBI:58349"/>
    </ligand>
</feature>
<feature type="binding site" evidence="15">
    <location>
        <position position="205"/>
    </location>
    <ligand>
        <name>NADP(+)</name>
        <dbReference type="ChEBI" id="CHEBI:58349"/>
    </ligand>
</feature>
<keyword evidence="11 13" id="KW-0560">Oxidoreductase</keyword>